<keyword evidence="6 9" id="KW-0378">Hydrolase</keyword>
<dbReference type="SUPFAM" id="SSF54001">
    <property type="entry name" value="Cysteine proteinases"/>
    <property type="match status" value="1"/>
</dbReference>
<dbReference type="VEuPathDB" id="MicrosporidiaDB:THOM_1058"/>
<dbReference type="InterPro" id="IPR050185">
    <property type="entry name" value="Ub_carboxyl-term_hydrolase"/>
</dbReference>
<dbReference type="PANTHER" id="PTHR21646:SF24">
    <property type="entry name" value="UBIQUITIN CARBOXYL-TERMINAL HYDROLASE"/>
    <property type="match status" value="1"/>
</dbReference>
<evidence type="ECO:0000256" key="4">
    <source>
        <dbReference type="ARBA" id="ARBA00022670"/>
    </source>
</evidence>
<dbReference type="Pfam" id="PF00443">
    <property type="entry name" value="UCH"/>
    <property type="match status" value="1"/>
</dbReference>
<dbReference type="GO" id="GO:0006508">
    <property type="term" value="P:proteolysis"/>
    <property type="evidence" value="ECO:0007669"/>
    <property type="project" value="UniProtKB-KW"/>
</dbReference>
<evidence type="ECO:0000256" key="1">
    <source>
        <dbReference type="ARBA" id="ARBA00000707"/>
    </source>
</evidence>
<dbReference type="Gene3D" id="3.90.70.10">
    <property type="entry name" value="Cysteine proteinases"/>
    <property type="match status" value="1"/>
</dbReference>
<reference evidence="9 10" key="1">
    <citation type="journal article" date="2012" name="PLoS Pathog.">
        <title>The genome of the obligate intracellular parasite Trachipleistophora hominis: new insights into microsporidian genome dynamics and reductive evolution.</title>
        <authorList>
            <person name="Heinz E."/>
            <person name="Williams T.A."/>
            <person name="Nakjang S."/>
            <person name="Noel C.J."/>
            <person name="Swan D.C."/>
            <person name="Goldberg A.V."/>
            <person name="Harris S.R."/>
            <person name="Weinmaier T."/>
            <person name="Markert S."/>
            <person name="Becher D."/>
            <person name="Bernhardt J."/>
            <person name="Dagan T."/>
            <person name="Hacker C."/>
            <person name="Lucocq J.M."/>
            <person name="Schweder T."/>
            <person name="Rattei T."/>
            <person name="Hall N."/>
            <person name="Hirt R.P."/>
            <person name="Embley T.M."/>
        </authorList>
    </citation>
    <scope>NUCLEOTIDE SEQUENCE [LARGE SCALE GENOMIC DNA]</scope>
</reference>
<dbReference type="OMA" id="CNHIEIG"/>
<dbReference type="GO" id="GO:0016579">
    <property type="term" value="P:protein deubiquitination"/>
    <property type="evidence" value="ECO:0007669"/>
    <property type="project" value="InterPro"/>
</dbReference>
<evidence type="ECO:0000256" key="2">
    <source>
        <dbReference type="ARBA" id="ARBA00009085"/>
    </source>
</evidence>
<comment type="catalytic activity">
    <reaction evidence="1">
        <text>Thiol-dependent hydrolysis of ester, thioester, amide, peptide and isopeptide bonds formed by the C-terminal Gly of ubiquitin (a 76-residue protein attached to proteins as an intracellular targeting signal).</text>
        <dbReference type="EC" id="3.4.19.12"/>
    </reaction>
</comment>
<name>L7JYY5_TRAHO</name>
<dbReference type="HOGENOM" id="CLU_1504496_0_0_1"/>
<dbReference type="InParanoid" id="L7JYY5"/>
<dbReference type="PROSITE" id="PS50235">
    <property type="entry name" value="USP_3"/>
    <property type="match status" value="1"/>
</dbReference>
<keyword evidence="7" id="KW-0788">Thiol protease</keyword>
<sequence length="179" mass="21055">MNKLKLQNTVFPVANAHIKERRLAKLIGKNYNLRSRIYNEKRGTIKLEDCIDLFLSKEYLGLDNRLVCTYCERVTVHSKKYEIVFLPKYLIIQLKRFNFNGDYQRKIKTFVDYHSTLIINAVRYTLRSTCNHIEIGVGSGHYTAYFYGDRIVCANDSVVSEVKDVNKSNAYMLFYERVE</sequence>
<keyword evidence="4" id="KW-0645">Protease</keyword>
<dbReference type="InterPro" id="IPR028889">
    <property type="entry name" value="USP"/>
</dbReference>
<evidence type="ECO:0000256" key="3">
    <source>
        <dbReference type="ARBA" id="ARBA00012759"/>
    </source>
</evidence>
<dbReference type="GO" id="GO:0004843">
    <property type="term" value="F:cysteine-type deubiquitinase activity"/>
    <property type="evidence" value="ECO:0007669"/>
    <property type="project" value="UniProtKB-EC"/>
</dbReference>
<dbReference type="PANTHER" id="PTHR21646">
    <property type="entry name" value="UBIQUITIN CARBOXYL-TERMINAL HYDROLASE"/>
    <property type="match status" value="1"/>
</dbReference>
<dbReference type="Proteomes" id="UP000011185">
    <property type="component" value="Unassembled WGS sequence"/>
</dbReference>
<dbReference type="AlphaFoldDB" id="L7JYY5"/>
<organism evidence="9 10">
    <name type="scientific">Trachipleistophora hominis</name>
    <name type="common">Microsporidian parasite</name>
    <dbReference type="NCBI Taxonomy" id="72359"/>
    <lineage>
        <taxon>Eukaryota</taxon>
        <taxon>Fungi</taxon>
        <taxon>Fungi incertae sedis</taxon>
        <taxon>Microsporidia</taxon>
        <taxon>Pleistophoridae</taxon>
        <taxon>Trachipleistophora</taxon>
    </lineage>
</organism>
<protein>
    <recommendedName>
        <fullName evidence="3">ubiquitinyl hydrolase 1</fullName>
        <ecNumber evidence="3">3.4.19.12</ecNumber>
    </recommendedName>
</protein>
<evidence type="ECO:0000313" key="10">
    <source>
        <dbReference type="Proteomes" id="UP000011185"/>
    </source>
</evidence>
<evidence type="ECO:0000256" key="5">
    <source>
        <dbReference type="ARBA" id="ARBA00022786"/>
    </source>
</evidence>
<feature type="domain" description="USP" evidence="8">
    <location>
        <begin position="1"/>
        <end position="178"/>
    </location>
</feature>
<proteinExistence type="inferred from homology"/>
<evidence type="ECO:0000256" key="6">
    <source>
        <dbReference type="ARBA" id="ARBA00022801"/>
    </source>
</evidence>
<dbReference type="InterPro" id="IPR038765">
    <property type="entry name" value="Papain-like_cys_pep_sf"/>
</dbReference>
<evidence type="ECO:0000256" key="7">
    <source>
        <dbReference type="ARBA" id="ARBA00022807"/>
    </source>
</evidence>
<dbReference type="EC" id="3.4.19.12" evidence="3"/>
<evidence type="ECO:0000259" key="8">
    <source>
        <dbReference type="PROSITE" id="PS50235"/>
    </source>
</evidence>
<gene>
    <name evidence="9" type="ORF">THOM_1058</name>
</gene>
<accession>L7JYY5</accession>
<comment type="similarity">
    <text evidence="2">Belongs to the peptidase C19 family.</text>
</comment>
<evidence type="ECO:0000313" key="9">
    <source>
        <dbReference type="EMBL" id="ELQ75972.1"/>
    </source>
</evidence>
<dbReference type="OrthoDB" id="2195025at2759"/>
<keyword evidence="5" id="KW-0833">Ubl conjugation pathway</keyword>
<dbReference type="STRING" id="72359.L7JYY5"/>
<keyword evidence="10" id="KW-1185">Reference proteome</keyword>
<dbReference type="EMBL" id="JH993894">
    <property type="protein sequence ID" value="ELQ75972.1"/>
    <property type="molecule type" value="Genomic_DNA"/>
</dbReference>
<dbReference type="InterPro" id="IPR001394">
    <property type="entry name" value="Peptidase_C19_UCH"/>
</dbReference>